<evidence type="ECO:0000256" key="2">
    <source>
        <dbReference type="ARBA" id="ARBA00008914"/>
    </source>
</evidence>
<dbReference type="PANTHER" id="PTHR30329">
    <property type="entry name" value="STATOR ELEMENT OF FLAGELLAR MOTOR COMPLEX"/>
    <property type="match status" value="1"/>
</dbReference>
<evidence type="ECO:0000256" key="1">
    <source>
        <dbReference type="ARBA" id="ARBA00004162"/>
    </source>
</evidence>
<dbReference type="PANTHER" id="PTHR30329:SF21">
    <property type="entry name" value="LIPOPROTEIN YIAD-RELATED"/>
    <property type="match status" value="1"/>
</dbReference>
<feature type="domain" description="OmpA-like" evidence="8">
    <location>
        <begin position="118"/>
        <end position="242"/>
    </location>
</feature>
<keyword evidence="9" id="KW-0969">Cilium</keyword>
<keyword evidence="6 7" id="KW-0472">Membrane</keyword>
<evidence type="ECO:0000256" key="4">
    <source>
        <dbReference type="ARBA" id="ARBA00022692"/>
    </source>
</evidence>
<dbReference type="PROSITE" id="PS51123">
    <property type="entry name" value="OMPA_2"/>
    <property type="match status" value="1"/>
</dbReference>
<dbReference type="AlphaFoldDB" id="A0A3D8JB87"/>
<dbReference type="InterPro" id="IPR006665">
    <property type="entry name" value="OmpA-like"/>
</dbReference>
<evidence type="ECO:0000256" key="3">
    <source>
        <dbReference type="ARBA" id="ARBA00022475"/>
    </source>
</evidence>
<dbReference type="Gene3D" id="3.30.1330.60">
    <property type="entry name" value="OmpA-like domain"/>
    <property type="match status" value="1"/>
</dbReference>
<dbReference type="InterPro" id="IPR050330">
    <property type="entry name" value="Bact_OuterMem_StrucFunc"/>
</dbReference>
<sequence>MAKKKQQECPAGEKWAVPYADFLSLLLALFIALYAISAQNKAKVEALKLEFIKIFDSPPKPDTLQPVTNIPPNPGDIEETTDGEKSFQAQVSSAIKSVENIVQIEQLVQEGGVLEQIEQGVTLQLPSELIFDRESAAITSEEMRKYIRDIANIIKKLPQQVKINVRGYTDDTPLSSLSPYKNHFDLAAARASAIMNILIENGINPNMLSFSSYGKNNPLAPNNTIQNRIKNNRVEIFLSADPSSVKNIESLLDKYTK</sequence>
<keyword evidence="9" id="KW-0966">Cell projection</keyword>
<comment type="similarity">
    <text evidence="2">Belongs to the MotB family.</text>
</comment>
<dbReference type="Proteomes" id="UP000256695">
    <property type="component" value="Unassembled WGS sequence"/>
</dbReference>
<proteinExistence type="inferred from homology"/>
<evidence type="ECO:0000256" key="7">
    <source>
        <dbReference type="PROSITE-ProRule" id="PRU00473"/>
    </source>
</evidence>
<dbReference type="NCBIfam" id="NF006285">
    <property type="entry name" value="PRK08457.1"/>
    <property type="match status" value="1"/>
</dbReference>
<keyword evidence="3" id="KW-1003">Cell membrane</keyword>
<dbReference type="InterPro" id="IPR025713">
    <property type="entry name" value="MotB-like_N_dom"/>
</dbReference>
<comment type="subcellular location">
    <subcellularLocation>
        <location evidence="1">Cell membrane</location>
        <topology evidence="1">Single-pass membrane protein</topology>
    </subcellularLocation>
</comment>
<keyword evidence="5" id="KW-1133">Transmembrane helix</keyword>
<dbReference type="RefSeq" id="WP_115578670.1">
    <property type="nucleotide sequence ID" value="NZ_NXLX01000004.1"/>
</dbReference>
<comment type="caution">
    <text evidence="9">The sequence shown here is derived from an EMBL/GenBank/DDBJ whole genome shotgun (WGS) entry which is preliminary data.</text>
</comment>
<dbReference type="SUPFAM" id="SSF103088">
    <property type="entry name" value="OmpA-like"/>
    <property type="match status" value="1"/>
</dbReference>
<dbReference type="GO" id="GO:0005886">
    <property type="term" value="C:plasma membrane"/>
    <property type="evidence" value="ECO:0007669"/>
    <property type="project" value="UniProtKB-SubCell"/>
</dbReference>
<dbReference type="Pfam" id="PF13677">
    <property type="entry name" value="MotB_plug"/>
    <property type="match status" value="1"/>
</dbReference>
<name>A0A3D8JB87_9HELI</name>
<dbReference type="Pfam" id="PF00691">
    <property type="entry name" value="OmpA"/>
    <property type="match status" value="1"/>
</dbReference>
<accession>A0A3D8JB87</accession>
<evidence type="ECO:0000256" key="5">
    <source>
        <dbReference type="ARBA" id="ARBA00022989"/>
    </source>
</evidence>
<dbReference type="OrthoDB" id="5292153at2"/>
<evidence type="ECO:0000313" key="9">
    <source>
        <dbReference type="EMBL" id="RDU74161.1"/>
    </source>
</evidence>
<keyword evidence="9" id="KW-0282">Flagellum</keyword>
<evidence type="ECO:0000256" key="6">
    <source>
        <dbReference type="ARBA" id="ARBA00023136"/>
    </source>
</evidence>
<dbReference type="InterPro" id="IPR036737">
    <property type="entry name" value="OmpA-like_sf"/>
</dbReference>
<reference evidence="9 10" key="1">
    <citation type="submission" date="2018-04" db="EMBL/GenBank/DDBJ databases">
        <title>Novel Campyloabacter and Helicobacter Species and Strains.</title>
        <authorList>
            <person name="Mannion A.J."/>
            <person name="Shen Z."/>
            <person name="Fox J.G."/>
        </authorList>
    </citation>
    <scope>NUCLEOTIDE SEQUENCE [LARGE SCALE GENOMIC DNA]</scope>
    <source>
        <strain evidence="9 10">MIT 04-9362</strain>
    </source>
</reference>
<organism evidence="9 10">
    <name type="scientific">Helicobacter anseris</name>
    <dbReference type="NCBI Taxonomy" id="375926"/>
    <lineage>
        <taxon>Bacteria</taxon>
        <taxon>Pseudomonadati</taxon>
        <taxon>Campylobacterota</taxon>
        <taxon>Epsilonproteobacteria</taxon>
        <taxon>Campylobacterales</taxon>
        <taxon>Helicobacteraceae</taxon>
        <taxon>Helicobacter</taxon>
    </lineage>
</organism>
<dbReference type="CDD" id="cd07185">
    <property type="entry name" value="OmpA_C-like"/>
    <property type="match status" value="1"/>
</dbReference>
<gene>
    <name evidence="9" type="ORF">CQA57_02520</name>
</gene>
<keyword evidence="4" id="KW-0812">Transmembrane</keyword>
<evidence type="ECO:0000259" key="8">
    <source>
        <dbReference type="PROSITE" id="PS51123"/>
    </source>
</evidence>
<dbReference type="EMBL" id="NXLX01000004">
    <property type="protein sequence ID" value="RDU74161.1"/>
    <property type="molecule type" value="Genomic_DNA"/>
</dbReference>
<protein>
    <submittedName>
        <fullName evidence="9">Flagellar motor protein MotB</fullName>
    </submittedName>
</protein>
<evidence type="ECO:0000313" key="10">
    <source>
        <dbReference type="Proteomes" id="UP000256695"/>
    </source>
</evidence>
<keyword evidence="10" id="KW-1185">Reference proteome</keyword>